<dbReference type="Proteomes" id="UP000023152">
    <property type="component" value="Unassembled WGS sequence"/>
</dbReference>
<evidence type="ECO:0000313" key="3">
    <source>
        <dbReference type="Proteomes" id="UP000023152"/>
    </source>
</evidence>
<evidence type="ECO:0000313" key="2">
    <source>
        <dbReference type="EMBL" id="ETO24553.1"/>
    </source>
</evidence>
<feature type="transmembrane region" description="Helical" evidence="1">
    <location>
        <begin position="53"/>
        <end position="70"/>
    </location>
</feature>
<evidence type="ECO:0000256" key="1">
    <source>
        <dbReference type="SAM" id="Phobius"/>
    </source>
</evidence>
<dbReference type="AlphaFoldDB" id="X6NF68"/>
<dbReference type="EMBL" id="ASPP01009146">
    <property type="protein sequence ID" value="ETO24553.1"/>
    <property type="molecule type" value="Genomic_DNA"/>
</dbReference>
<comment type="caution">
    <text evidence="2">The sequence shown here is derived from an EMBL/GenBank/DDBJ whole genome shotgun (WGS) entry which is preliminary data.</text>
</comment>
<proteinExistence type="predicted"/>
<accession>X6NF68</accession>
<feature type="transmembrane region" description="Helical" evidence="1">
    <location>
        <begin position="82"/>
        <end position="102"/>
    </location>
</feature>
<gene>
    <name evidence="2" type="ORF">RFI_12605</name>
</gene>
<keyword evidence="3" id="KW-1185">Reference proteome</keyword>
<sequence length="196" mass="23150">MLFNLDKEMLTQYLTDCFYQNLHFTFVGRIIVFKLLFLFSLKNYDFSFLLSKYDYAFFYPLTNAFGNIAIQKFHTFAKETNVFVVRISKSMLFSTILFFFFINEKILHFNGIEVVRMSVIAIGVVEKNSQTSIISRTVLLQDVRFKSCPWKYKIWTCGNLQQEKFANMLDPLISTFAYNFVLPPPYDWNALLKRSS</sequence>
<organism evidence="2 3">
    <name type="scientific">Reticulomyxa filosa</name>
    <dbReference type="NCBI Taxonomy" id="46433"/>
    <lineage>
        <taxon>Eukaryota</taxon>
        <taxon>Sar</taxon>
        <taxon>Rhizaria</taxon>
        <taxon>Retaria</taxon>
        <taxon>Foraminifera</taxon>
        <taxon>Monothalamids</taxon>
        <taxon>Reticulomyxidae</taxon>
        <taxon>Reticulomyxa</taxon>
    </lineage>
</organism>
<protein>
    <submittedName>
        <fullName evidence="2">Uncharacterized protein</fullName>
    </submittedName>
</protein>
<name>X6NF68_RETFI</name>
<keyword evidence="1" id="KW-0472">Membrane</keyword>
<reference evidence="2 3" key="1">
    <citation type="journal article" date="2013" name="Curr. Biol.">
        <title>The Genome of the Foraminiferan Reticulomyxa filosa.</title>
        <authorList>
            <person name="Glockner G."/>
            <person name="Hulsmann N."/>
            <person name="Schleicher M."/>
            <person name="Noegel A.A."/>
            <person name="Eichinger L."/>
            <person name="Gallinger C."/>
            <person name="Pawlowski J."/>
            <person name="Sierra R."/>
            <person name="Euteneuer U."/>
            <person name="Pillet L."/>
            <person name="Moustafa A."/>
            <person name="Platzer M."/>
            <person name="Groth M."/>
            <person name="Szafranski K."/>
            <person name="Schliwa M."/>
        </authorList>
    </citation>
    <scope>NUCLEOTIDE SEQUENCE [LARGE SCALE GENOMIC DNA]</scope>
</reference>
<feature type="transmembrane region" description="Helical" evidence="1">
    <location>
        <begin position="20"/>
        <end position="41"/>
    </location>
</feature>
<keyword evidence="1" id="KW-1133">Transmembrane helix</keyword>
<keyword evidence="1" id="KW-0812">Transmembrane</keyword>